<dbReference type="InterPro" id="IPR015421">
    <property type="entry name" value="PyrdxlP-dep_Trfase_major"/>
</dbReference>
<reference evidence="6" key="1">
    <citation type="journal article" date="2014" name="Int. J. Syst. Evol. Microbiol.">
        <title>Complete genome sequence of Corynebacterium casei LMG S-19264T (=DSM 44701T), isolated from a smear-ripened cheese.</title>
        <authorList>
            <consortium name="US DOE Joint Genome Institute (JGI-PGF)"/>
            <person name="Walter F."/>
            <person name="Albersmeier A."/>
            <person name="Kalinowski J."/>
            <person name="Ruckert C."/>
        </authorList>
    </citation>
    <scope>NUCLEOTIDE SEQUENCE</scope>
    <source>
        <strain evidence="6">JCM 13306</strain>
    </source>
</reference>
<evidence type="ECO:0000256" key="3">
    <source>
        <dbReference type="ARBA" id="ARBA00022679"/>
    </source>
</evidence>
<dbReference type="InterPro" id="IPR006311">
    <property type="entry name" value="TAT_signal"/>
</dbReference>
<dbReference type="NCBIfam" id="NF006580">
    <property type="entry name" value="PRK09105.1"/>
    <property type="match status" value="1"/>
</dbReference>
<dbReference type="AlphaFoldDB" id="A0A919KGP5"/>
<proteinExistence type="inferred from homology"/>
<dbReference type="Gene3D" id="3.40.640.10">
    <property type="entry name" value="Type I PLP-dependent aspartate aminotransferase-like (Major domain)"/>
    <property type="match status" value="1"/>
</dbReference>
<evidence type="ECO:0000259" key="5">
    <source>
        <dbReference type="Pfam" id="PF00155"/>
    </source>
</evidence>
<name>A0A919KGP5_9XANT</name>
<dbReference type="InterPro" id="IPR050106">
    <property type="entry name" value="HistidinolP_aminotransfase"/>
</dbReference>
<keyword evidence="3" id="KW-0808">Transferase</keyword>
<evidence type="ECO:0000256" key="1">
    <source>
        <dbReference type="ARBA" id="ARBA00007970"/>
    </source>
</evidence>
<dbReference type="PANTHER" id="PTHR43643">
    <property type="entry name" value="HISTIDINOL-PHOSPHATE AMINOTRANSFERASE 2"/>
    <property type="match status" value="1"/>
</dbReference>
<evidence type="ECO:0000256" key="2">
    <source>
        <dbReference type="ARBA" id="ARBA00022576"/>
    </source>
</evidence>
<dbReference type="PROSITE" id="PS51318">
    <property type="entry name" value="TAT"/>
    <property type="match status" value="1"/>
</dbReference>
<dbReference type="Proteomes" id="UP000623958">
    <property type="component" value="Unassembled WGS sequence"/>
</dbReference>
<comment type="caution">
    <text evidence="6">The sequence shown here is derived from an EMBL/GenBank/DDBJ whole genome shotgun (WGS) entry which is preliminary data.</text>
</comment>
<dbReference type="InterPro" id="IPR004839">
    <property type="entry name" value="Aminotransferase_I/II_large"/>
</dbReference>
<dbReference type="PANTHER" id="PTHR43643:SF3">
    <property type="entry name" value="HISTIDINOL-PHOSPHATE AMINOTRANSFERASE"/>
    <property type="match status" value="1"/>
</dbReference>
<dbReference type="Gene3D" id="3.90.1150.10">
    <property type="entry name" value="Aspartate Aminotransferase, domain 1"/>
    <property type="match status" value="1"/>
</dbReference>
<dbReference type="InterPro" id="IPR015424">
    <property type="entry name" value="PyrdxlP-dep_Trfase"/>
</dbReference>
<organism evidence="6 7">
    <name type="scientific">Xanthomonas boreopolis</name>
    <dbReference type="NCBI Taxonomy" id="86183"/>
    <lineage>
        <taxon>Bacteria</taxon>
        <taxon>Pseudomonadati</taxon>
        <taxon>Pseudomonadota</taxon>
        <taxon>Gammaproteobacteria</taxon>
        <taxon>Lysobacterales</taxon>
        <taxon>Lysobacteraceae</taxon>
        <taxon>Xanthomonas</taxon>
    </lineage>
</organism>
<keyword evidence="4" id="KW-0663">Pyridoxal phosphate</keyword>
<accession>A0A919KGP5</accession>
<evidence type="ECO:0000313" key="7">
    <source>
        <dbReference type="Proteomes" id="UP000623958"/>
    </source>
</evidence>
<evidence type="ECO:0000256" key="4">
    <source>
        <dbReference type="ARBA" id="ARBA00022898"/>
    </source>
</evidence>
<keyword evidence="7" id="KW-1185">Reference proteome</keyword>
<gene>
    <name evidence="6" type="primary">hisC</name>
    <name evidence="6" type="ORF">GCM10009090_03940</name>
</gene>
<dbReference type="GO" id="GO:0008483">
    <property type="term" value="F:transaminase activity"/>
    <property type="evidence" value="ECO:0007669"/>
    <property type="project" value="UniProtKB-KW"/>
</dbReference>
<dbReference type="RefSeq" id="WP_434028444.1">
    <property type="nucleotide sequence ID" value="NZ_BNBA01000002.1"/>
</dbReference>
<reference evidence="6" key="2">
    <citation type="submission" date="2020-09" db="EMBL/GenBank/DDBJ databases">
        <authorList>
            <person name="Sun Q."/>
            <person name="Ohkuma M."/>
        </authorList>
    </citation>
    <scope>NUCLEOTIDE SEQUENCE</scope>
    <source>
        <strain evidence="6">JCM 13306</strain>
    </source>
</reference>
<dbReference type="CDD" id="cd00609">
    <property type="entry name" value="AAT_like"/>
    <property type="match status" value="1"/>
</dbReference>
<dbReference type="SUPFAM" id="SSF53383">
    <property type="entry name" value="PLP-dependent transferases"/>
    <property type="match status" value="1"/>
</dbReference>
<protein>
    <submittedName>
        <fullName evidence="6">Aminotransferase</fullName>
    </submittedName>
</protein>
<dbReference type="GO" id="GO:0030170">
    <property type="term" value="F:pyridoxal phosphate binding"/>
    <property type="evidence" value="ECO:0007669"/>
    <property type="project" value="InterPro"/>
</dbReference>
<evidence type="ECO:0000313" key="6">
    <source>
        <dbReference type="EMBL" id="GHH47459.1"/>
    </source>
</evidence>
<dbReference type="InterPro" id="IPR015422">
    <property type="entry name" value="PyrdxlP-dep_Trfase_small"/>
</dbReference>
<sequence length="396" mass="42363">MKPSLSRRAFLRDSALFAGSAGTLTGAPWLAQAAPLAGRATADAPVMINANEYPDGPSAAALKAIAEIAPQGGRYQWALQMEFLQTIAQQLGVGMDHLMAYAGSTEPLDYTILAFTSPQAALVTADPTYEAGWRAAARNGAQVIKLPLRQDDSHDVQAMCAADPKAGVIYICNPNNPTGSVTARADLEYALAHKPKGSVLVVDEAYIHFYDGAASAVDMVAAGEDVVVLRTFSKLYGMAGIRLGYAVARPDLLQKLKFYSVNSLPVTAVAAGLASLRDPQLVPRRRAATAAIRTDTIAFLEGQGYRCTRAQSNCFMVDVKRPAKGFMDDMATHGVFVGRSWEVWPNASRITVGTAAEMARFKQAFVEVAAGRRGPLPVPSPGMALYDPMNRFFRCA</sequence>
<keyword evidence="2 6" id="KW-0032">Aminotransferase</keyword>
<dbReference type="EMBL" id="BNBA01000002">
    <property type="protein sequence ID" value="GHH47459.1"/>
    <property type="molecule type" value="Genomic_DNA"/>
</dbReference>
<dbReference type="Pfam" id="PF00155">
    <property type="entry name" value="Aminotran_1_2"/>
    <property type="match status" value="1"/>
</dbReference>
<comment type="similarity">
    <text evidence="1">Belongs to the class-II pyridoxal-phosphate-dependent aminotransferase family. Histidinol-phosphate aminotransferase subfamily.</text>
</comment>
<feature type="domain" description="Aminotransferase class I/classII large" evidence="5">
    <location>
        <begin position="49"/>
        <end position="363"/>
    </location>
</feature>